<protein>
    <recommendedName>
        <fullName evidence="5">DUF4190 domain-containing protein</fullName>
    </recommendedName>
</protein>
<dbReference type="AlphaFoldDB" id="A0A132MYW2"/>
<reference evidence="4" key="1">
    <citation type="submission" date="2015-04" db="EMBL/GenBank/DDBJ databases">
        <title>Physiological reanalysis, assessment of diazotrophy, and genome sequences of multiple isolates of Streptomyces thermoautotrophicus.</title>
        <authorList>
            <person name="MacKellar D.C."/>
            <person name="Lieber L."/>
            <person name="Norman J."/>
            <person name="Bolger A."/>
            <person name="Tobin C."/>
            <person name="Murray J.W."/>
            <person name="Chang R."/>
            <person name="Ford T."/>
            <person name="Nguyen P.Q."/>
            <person name="Woodward J."/>
            <person name="Permingeat H."/>
            <person name="Joshi N.S."/>
            <person name="Silver P.A."/>
            <person name="Usadel B."/>
            <person name="Rutherford A.W."/>
            <person name="Friesen M."/>
            <person name="Prell J."/>
        </authorList>
    </citation>
    <scope>NUCLEOTIDE SEQUENCE [LARGE SCALE GENOMIC DNA]</scope>
    <source>
        <strain evidence="4">H1</strain>
    </source>
</reference>
<evidence type="ECO:0008006" key="5">
    <source>
        <dbReference type="Google" id="ProtNLM"/>
    </source>
</evidence>
<proteinExistence type="predicted"/>
<feature type="region of interest" description="Disordered" evidence="1">
    <location>
        <begin position="1"/>
        <end position="56"/>
    </location>
</feature>
<comment type="caution">
    <text evidence="3">The sequence shown here is derived from an EMBL/GenBank/DDBJ whole genome shotgun (WGS) entry which is preliminary data.</text>
</comment>
<name>A0A132MYW2_9ACTN</name>
<dbReference type="RefSeq" id="WP_066889616.1">
    <property type="nucleotide sequence ID" value="NZ_LAXD01000001.1"/>
</dbReference>
<keyword evidence="4" id="KW-1185">Reference proteome</keyword>
<evidence type="ECO:0000256" key="1">
    <source>
        <dbReference type="SAM" id="MobiDB-lite"/>
    </source>
</evidence>
<keyword evidence="2" id="KW-0812">Transmembrane</keyword>
<feature type="compositionally biased region" description="Pro residues" evidence="1">
    <location>
        <begin position="10"/>
        <end position="21"/>
    </location>
</feature>
<keyword evidence="2" id="KW-1133">Transmembrane helix</keyword>
<accession>A0A132MYW2</accession>
<feature type="transmembrane region" description="Helical" evidence="2">
    <location>
        <begin position="105"/>
        <end position="131"/>
    </location>
</feature>
<evidence type="ECO:0000313" key="4">
    <source>
        <dbReference type="Proteomes" id="UP000070188"/>
    </source>
</evidence>
<sequence>MSEPGERDPYAPPPDDAPETPDPPRPRGDSGLPGSGGTYGGSGDPRHPGTAQPDHQGTRALLAGMASLLFLLWFPPLGLLFGVFALVAGVRAVRARRARGLSSPSGVGAIVFGSTTMLLALLGVVVVSVLYREFSAYAECMAGANTEKAKQICQDRLIDALERRFG</sequence>
<feature type="compositionally biased region" description="Gly residues" evidence="1">
    <location>
        <begin position="31"/>
        <end position="43"/>
    </location>
</feature>
<organism evidence="3 4">
    <name type="scientific">Carbonactinospora thermoautotrophica</name>
    <dbReference type="NCBI Taxonomy" id="1469144"/>
    <lineage>
        <taxon>Bacteria</taxon>
        <taxon>Bacillati</taxon>
        <taxon>Actinomycetota</taxon>
        <taxon>Actinomycetes</taxon>
        <taxon>Kitasatosporales</taxon>
        <taxon>Carbonactinosporaceae</taxon>
        <taxon>Carbonactinospora</taxon>
    </lineage>
</organism>
<evidence type="ECO:0000313" key="3">
    <source>
        <dbReference type="EMBL" id="KWX02542.1"/>
    </source>
</evidence>
<feature type="transmembrane region" description="Helical" evidence="2">
    <location>
        <begin position="70"/>
        <end position="93"/>
    </location>
</feature>
<evidence type="ECO:0000256" key="2">
    <source>
        <dbReference type="SAM" id="Phobius"/>
    </source>
</evidence>
<dbReference type="PATRIC" id="fig|1469144.10.peg.3847"/>
<gene>
    <name evidence="3" type="ORF">LI90_3585</name>
</gene>
<keyword evidence="2" id="KW-0472">Membrane</keyword>
<dbReference type="Proteomes" id="UP000070188">
    <property type="component" value="Unassembled WGS sequence"/>
</dbReference>
<dbReference type="EMBL" id="LAXD01000001">
    <property type="protein sequence ID" value="KWX02542.1"/>
    <property type="molecule type" value="Genomic_DNA"/>
</dbReference>
<dbReference type="STRING" id="1469144.LI90_3585"/>